<sequence>MLNRLFVIFFLALILGGPFAAIIAITDGTKAFGQEAQQKGMCLTTGTGCGNGNIIVTVASRI</sequence>
<evidence type="ECO:0008006" key="3">
    <source>
        <dbReference type="Google" id="ProtNLM"/>
    </source>
</evidence>
<protein>
    <recommendedName>
        <fullName evidence="3">Sugar transporter</fullName>
    </recommendedName>
</protein>
<reference evidence="2" key="1">
    <citation type="submission" date="2015-07" db="EMBL/GenBank/DDBJ databases">
        <authorList>
            <person name="Rodrigo-Torres Lidia"/>
            <person name="Arahal R.David."/>
        </authorList>
    </citation>
    <scope>NUCLEOTIDE SEQUENCE [LARGE SCALE GENOMIC DNA]</scope>
    <source>
        <strain evidence="2">CECT 4801</strain>
    </source>
</reference>
<organism evidence="1 2">
    <name type="scientific">Roseibium aggregatum</name>
    <dbReference type="NCBI Taxonomy" id="187304"/>
    <lineage>
        <taxon>Bacteria</taxon>
        <taxon>Pseudomonadati</taxon>
        <taxon>Pseudomonadota</taxon>
        <taxon>Alphaproteobacteria</taxon>
        <taxon>Hyphomicrobiales</taxon>
        <taxon>Stappiaceae</taxon>
        <taxon>Roseibium</taxon>
    </lineage>
</organism>
<proteinExistence type="predicted"/>
<dbReference type="KEGG" id="lagg:B0E33_00905"/>
<gene>
    <name evidence="1" type="ORF">LAL4801_00148</name>
</gene>
<dbReference type="EMBL" id="CXST01000001">
    <property type="protein sequence ID" value="CTQ41728.1"/>
    <property type="molecule type" value="Genomic_DNA"/>
</dbReference>
<dbReference type="RefSeq" id="WP_023003917.1">
    <property type="nucleotide sequence ID" value="NZ_CP045617.1"/>
</dbReference>
<evidence type="ECO:0000313" key="1">
    <source>
        <dbReference type="EMBL" id="CTQ41728.1"/>
    </source>
</evidence>
<accession>A0A0M6XXI5</accession>
<evidence type="ECO:0000313" key="2">
    <source>
        <dbReference type="Proteomes" id="UP000048926"/>
    </source>
</evidence>
<dbReference type="OrthoDB" id="7679102at2"/>
<dbReference type="Proteomes" id="UP000048926">
    <property type="component" value="Unassembled WGS sequence"/>
</dbReference>
<dbReference type="STRING" id="187304.B0E33_00905"/>
<name>A0A0M6XXI5_9HYPH</name>
<dbReference type="AlphaFoldDB" id="A0A0M6XXI5"/>
<keyword evidence="2" id="KW-1185">Reference proteome</keyword>